<dbReference type="EMBL" id="JBGORX010000002">
    <property type="protein sequence ID" value="MFJ1268507.1"/>
    <property type="molecule type" value="Genomic_DNA"/>
</dbReference>
<dbReference type="Pfam" id="PF00512">
    <property type="entry name" value="HisKA"/>
    <property type="match status" value="1"/>
</dbReference>
<dbReference type="PRINTS" id="PR00344">
    <property type="entry name" value="BCTRLSENSOR"/>
</dbReference>
<evidence type="ECO:0000256" key="8">
    <source>
        <dbReference type="ARBA" id="ARBA00022692"/>
    </source>
</evidence>
<dbReference type="Gene3D" id="1.20.120.160">
    <property type="entry name" value="HPT domain"/>
    <property type="match status" value="1"/>
</dbReference>
<keyword evidence="10" id="KW-0067">ATP-binding</keyword>
<evidence type="ECO:0000256" key="10">
    <source>
        <dbReference type="ARBA" id="ARBA00022840"/>
    </source>
</evidence>
<dbReference type="Gene3D" id="3.40.50.2300">
    <property type="match status" value="1"/>
</dbReference>
<dbReference type="SMART" id="SM00388">
    <property type="entry name" value="HisKA"/>
    <property type="match status" value="1"/>
</dbReference>
<evidence type="ECO:0000256" key="6">
    <source>
        <dbReference type="ARBA" id="ARBA00022553"/>
    </source>
</evidence>
<evidence type="ECO:0000313" key="20">
    <source>
        <dbReference type="EMBL" id="MFJ1268507.1"/>
    </source>
</evidence>
<dbReference type="RefSeq" id="WP_400187354.1">
    <property type="nucleotide sequence ID" value="NZ_JBGORX010000002.1"/>
</dbReference>
<organism evidence="20 21">
    <name type="scientific">Legionella lytica</name>
    <dbReference type="NCBI Taxonomy" id="96232"/>
    <lineage>
        <taxon>Bacteria</taxon>
        <taxon>Pseudomonadati</taxon>
        <taxon>Pseudomonadota</taxon>
        <taxon>Gammaproteobacteria</taxon>
        <taxon>Legionellales</taxon>
        <taxon>Legionellaceae</taxon>
        <taxon>Legionella</taxon>
    </lineage>
</organism>
<proteinExistence type="predicted"/>
<dbReference type="SMART" id="SM00448">
    <property type="entry name" value="REC"/>
    <property type="match status" value="1"/>
</dbReference>
<keyword evidence="7" id="KW-0808">Transferase</keyword>
<name>A0ABW8D732_9GAMM</name>
<dbReference type="PROSITE" id="PS50110">
    <property type="entry name" value="RESPONSE_REGULATORY"/>
    <property type="match status" value="1"/>
</dbReference>
<gene>
    <name evidence="20" type="ORF">ACD661_08075</name>
</gene>
<dbReference type="Pfam" id="PF02518">
    <property type="entry name" value="HATPase_c"/>
    <property type="match status" value="1"/>
</dbReference>
<dbReference type="CDD" id="cd00088">
    <property type="entry name" value="HPT"/>
    <property type="match status" value="1"/>
</dbReference>
<feature type="domain" description="Histidine kinase" evidence="17">
    <location>
        <begin position="43"/>
        <end position="264"/>
    </location>
</feature>
<evidence type="ECO:0000256" key="4">
    <source>
        <dbReference type="ARBA" id="ARBA00022475"/>
    </source>
</evidence>
<keyword evidence="12" id="KW-0902">Two-component regulatory system</keyword>
<evidence type="ECO:0000313" key="21">
    <source>
        <dbReference type="Proteomes" id="UP001615550"/>
    </source>
</evidence>
<keyword evidence="5" id="KW-0997">Cell inner membrane</keyword>
<dbReference type="CDD" id="cd00082">
    <property type="entry name" value="HisKA"/>
    <property type="match status" value="1"/>
</dbReference>
<dbReference type="SMART" id="SM00073">
    <property type="entry name" value="HPT"/>
    <property type="match status" value="1"/>
</dbReference>
<evidence type="ECO:0000256" key="15">
    <source>
        <dbReference type="PROSITE-ProRule" id="PRU00169"/>
    </source>
</evidence>
<keyword evidence="16" id="KW-0175">Coiled coil</keyword>
<comment type="subcellular location">
    <subcellularLocation>
        <location evidence="2">Cell inner membrane</location>
        <topology evidence="2">Multi-pass membrane protein</topology>
    </subcellularLocation>
</comment>
<dbReference type="PANTHER" id="PTHR43047:SF72">
    <property type="entry name" value="OSMOSENSING HISTIDINE PROTEIN KINASE SLN1"/>
    <property type="match status" value="1"/>
</dbReference>
<evidence type="ECO:0000256" key="3">
    <source>
        <dbReference type="ARBA" id="ARBA00012438"/>
    </source>
</evidence>
<dbReference type="Pfam" id="PF01627">
    <property type="entry name" value="Hpt"/>
    <property type="match status" value="1"/>
</dbReference>
<dbReference type="InterPro" id="IPR036097">
    <property type="entry name" value="HisK_dim/P_sf"/>
</dbReference>
<dbReference type="SUPFAM" id="SSF47384">
    <property type="entry name" value="Homodimeric domain of signal transducing histidine kinase"/>
    <property type="match status" value="1"/>
</dbReference>
<keyword evidence="21" id="KW-1185">Reference proteome</keyword>
<dbReference type="InterPro" id="IPR003661">
    <property type="entry name" value="HisK_dim/P_dom"/>
</dbReference>
<evidence type="ECO:0000256" key="14">
    <source>
        <dbReference type="PROSITE-ProRule" id="PRU00110"/>
    </source>
</evidence>
<feature type="domain" description="HPt" evidence="19">
    <location>
        <begin position="461"/>
        <end position="558"/>
    </location>
</feature>
<evidence type="ECO:0000259" key="17">
    <source>
        <dbReference type="PROSITE" id="PS50109"/>
    </source>
</evidence>
<dbReference type="SMART" id="SM00387">
    <property type="entry name" value="HATPase_c"/>
    <property type="match status" value="1"/>
</dbReference>
<evidence type="ECO:0000256" key="5">
    <source>
        <dbReference type="ARBA" id="ARBA00022519"/>
    </source>
</evidence>
<evidence type="ECO:0000259" key="18">
    <source>
        <dbReference type="PROSITE" id="PS50110"/>
    </source>
</evidence>
<evidence type="ECO:0000256" key="11">
    <source>
        <dbReference type="ARBA" id="ARBA00022989"/>
    </source>
</evidence>
<evidence type="ECO:0000256" key="13">
    <source>
        <dbReference type="ARBA" id="ARBA00023136"/>
    </source>
</evidence>
<dbReference type="PROSITE" id="PS50894">
    <property type="entry name" value="HPT"/>
    <property type="match status" value="1"/>
</dbReference>
<evidence type="ECO:0000256" key="16">
    <source>
        <dbReference type="SAM" id="Coils"/>
    </source>
</evidence>
<evidence type="ECO:0000259" key="19">
    <source>
        <dbReference type="PROSITE" id="PS50894"/>
    </source>
</evidence>
<feature type="modified residue" description="4-aspartylphosphate" evidence="15">
    <location>
        <position position="346"/>
    </location>
</feature>
<dbReference type="InterPro" id="IPR004358">
    <property type="entry name" value="Sig_transdc_His_kin-like_C"/>
</dbReference>
<dbReference type="InterPro" id="IPR011006">
    <property type="entry name" value="CheY-like_superfamily"/>
</dbReference>
<dbReference type="Gene3D" id="3.30.565.10">
    <property type="entry name" value="Histidine kinase-like ATPase, C-terminal domain"/>
    <property type="match status" value="1"/>
</dbReference>
<dbReference type="InterPro" id="IPR003594">
    <property type="entry name" value="HATPase_dom"/>
</dbReference>
<sequence>MDSQDLNFKKQVQQLQQKVALLEKEAQQNADVANKAKAEFLANMRHDIRTPLSGIMGFSELLRAETNEPRIKEYANNLVVSSHALLSLMDEILETVRVSTGEVPVQKKKFDLHQLFQQIEALYKARAHEKQLKLSLIWDNNLPHFVIGDKIRTHRIILELVANALKFTNKGFVSIRVELAKKQGRNFVMKLIVHDSGIGMSQENQQDIYLQFKRLTPSYQGIYSGPGLGLYVIKQFIDDLDGEIYVTSELHQGTSFTCIIPLQESLLNDEQGADQEHIMVPSHLEPTTEMSKNHNTRVLIVEDNRIAQSVARALLTNLSCQVDIAANTYEALEYYERTIYDLIFMDIGLGEGMNGYEISQKIRSKEDHDHHTPIVALTAHALEESRQLCIESGIDAVLTKPLTRTQAIDILKTFVPARITYSSSSTNKTQADLPARSNELFQLGRFPLLDYEQGLKNCGTSCMLVELLALMITQELPADVEQLKNAFAKKNYNAVERIAHKIKGGAVYVGTARMKHACQYLERYWKTGAREHVDRLYHQAIAVIDETLVHLADWLKKTM</sequence>
<evidence type="ECO:0000256" key="9">
    <source>
        <dbReference type="ARBA" id="ARBA00022777"/>
    </source>
</evidence>
<reference evidence="20 21" key="1">
    <citation type="submission" date="2024-08" db="EMBL/GenBank/DDBJ databases">
        <title>Draft Genome Sequence of Legionella lytica strain DSB2004, Isolated From a Fire Sprinkler System.</title>
        <authorList>
            <person name="Everhart A.D."/>
            <person name="Kidane D.T."/>
            <person name="Farone A.L."/>
            <person name="Farone M.B."/>
        </authorList>
    </citation>
    <scope>NUCLEOTIDE SEQUENCE [LARGE SCALE GENOMIC DNA]</scope>
    <source>
        <strain evidence="20 21">DSB2004</strain>
    </source>
</reference>
<dbReference type="SUPFAM" id="SSF47226">
    <property type="entry name" value="Histidine-containing phosphotransfer domain, HPT domain"/>
    <property type="match status" value="1"/>
</dbReference>
<feature type="coiled-coil region" evidence="16">
    <location>
        <begin position="5"/>
        <end position="39"/>
    </location>
</feature>
<keyword evidence="4" id="KW-1003">Cell membrane</keyword>
<accession>A0ABW8D732</accession>
<keyword evidence="13" id="KW-0472">Membrane</keyword>
<dbReference type="InterPro" id="IPR005467">
    <property type="entry name" value="His_kinase_dom"/>
</dbReference>
<keyword evidence="6 15" id="KW-0597">Phosphoprotein</keyword>
<dbReference type="InterPro" id="IPR036890">
    <property type="entry name" value="HATPase_C_sf"/>
</dbReference>
<evidence type="ECO:0000256" key="7">
    <source>
        <dbReference type="ARBA" id="ARBA00022679"/>
    </source>
</evidence>
<dbReference type="SUPFAM" id="SSF55874">
    <property type="entry name" value="ATPase domain of HSP90 chaperone/DNA topoisomerase II/histidine kinase"/>
    <property type="match status" value="1"/>
</dbReference>
<dbReference type="EC" id="2.7.13.3" evidence="3"/>
<evidence type="ECO:0000256" key="12">
    <source>
        <dbReference type="ARBA" id="ARBA00023012"/>
    </source>
</evidence>
<dbReference type="Gene3D" id="1.10.287.130">
    <property type="match status" value="1"/>
</dbReference>
<protein>
    <recommendedName>
        <fullName evidence="3">histidine kinase</fullName>
        <ecNumber evidence="3">2.7.13.3</ecNumber>
    </recommendedName>
</protein>
<evidence type="ECO:0000256" key="2">
    <source>
        <dbReference type="ARBA" id="ARBA00004429"/>
    </source>
</evidence>
<feature type="domain" description="Response regulatory" evidence="18">
    <location>
        <begin position="297"/>
        <end position="415"/>
    </location>
</feature>
<keyword evidence="10" id="KW-0547">Nucleotide-binding</keyword>
<keyword evidence="8" id="KW-0812">Transmembrane</keyword>
<keyword evidence="9" id="KW-0418">Kinase</keyword>
<evidence type="ECO:0000256" key="1">
    <source>
        <dbReference type="ARBA" id="ARBA00000085"/>
    </source>
</evidence>
<comment type="catalytic activity">
    <reaction evidence="1">
        <text>ATP + protein L-histidine = ADP + protein N-phospho-L-histidine.</text>
        <dbReference type="EC" id="2.7.13.3"/>
    </reaction>
</comment>
<keyword evidence="11" id="KW-1133">Transmembrane helix</keyword>
<dbReference type="PANTHER" id="PTHR43047">
    <property type="entry name" value="TWO-COMPONENT HISTIDINE PROTEIN KINASE"/>
    <property type="match status" value="1"/>
</dbReference>
<dbReference type="InterPro" id="IPR001789">
    <property type="entry name" value="Sig_transdc_resp-reg_receiver"/>
</dbReference>
<dbReference type="Pfam" id="PF00072">
    <property type="entry name" value="Response_reg"/>
    <property type="match status" value="1"/>
</dbReference>
<dbReference type="SUPFAM" id="SSF52172">
    <property type="entry name" value="CheY-like"/>
    <property type="match status" value="1"/>
</dbReference>
<comment type="caution">
    <text evidence="20">The sequence shown here is derived from an EMBL/GenBank/DDBJ whole genome shotgun (WGS) entry which is preliminary data.</text>
</comment>
<dbReference type="CDD" id="cd17546">
    <property type="entry name" value="REC_hyHK_CKI1_RcsC-like"/>
    <property type="match status" value="1"/>
</dbReference>
<dbReference type="PROSITE" id="PS50109">
    <property type="entry name" value="HIS_KIN"/>
    <property type="match status" value="1"/>
</dbReference>
<dbReference type="InterPro" id="IPR036641">
    <property type="entry name" value="HPT_dom_sf"/>
</dbReference>
<feature type="modified residue" description="Phosphohistidine" evidence="14">
    <location>
        <position position="500"/>
    </location>
</feature>
<dbReference type="InterPro" id="IPR008207">
    <property type="entry name" value="Sig_transdc_His_kin_Hpt_dom"/>
</dbReference>
<dbReference type="Proteomes" id="UP001615550">
    <property type="component" value="Unassembled WGS sequence"/>
</dbReference>